<dbReference type="Gene3D" id="2.40.10.220">
    <property type="entry name" value="predicted glycosyltransferase like domains"/>
    <property type="match status" value="1"/>
</dbReference>
<sequence>MIMHEGRKYVRHPASVPIEVWKFSQTEHNIQQLNNVGLGGLSFESEVAWEIDSMIAIRVLMEPLIVLRGKVVWCHNKGDHFEVGVQFWELQNEVVEEVCQIEIYQKLIREMVSSEWNNNEDEFL</sequence>
<organism evidence="2 3">
    <name type="scientific">Thioploca ingrica</name>
    <dbReference type="NCBI Taxonomy" id="40754"/>
    <lineage>
        <taxon>Bacteria</taxon>
        <taxon>Pseudomonadati</taxon>
        <taxon>Pseudomonadota</taxon>
        <taxon>Gammaproteobacteria</taxon>
        <taxon>Thiotrichales</taxon>
        <taxon>Thiotrichaceae</taxon>
        <taxon>Thioploca</taxon>
    </lineage>
</organism>
<evidence type="ECO:0000313" key="2">
    <source>
        <dbReference type="EMBL" id="BAP55158.1"/>
    </source>
</evidence>
<evidence type="ECO:0000259" key="1">
    <source>
        <dbReference type="Pfam" id="PF07238"/>
    </source>
</evidence>
<proteinExistence type="predicted"/>
<accession>A0A090ABV2</accession>
<dbReference type="KEGG" id="tig:THII_0861"/>
<dbReference type="HOGENOM" id="CLU_126574_0_0_6"/>
<dbReference type="AlphaFoldDB" id="A0A090ABV2"/>
<dbReference type="OrthoDB" id="8906365at2"/>
<reference evidence="2 3" key="1">
    <citation type="journal article" date="2014" name="ISME J.">
        <title>Ecophysiology of Thioploca ingrica as revealed by the complete genome sequence supplemented with proteomic evidence.</title>
        <authorList>
            <person name="Kojima H."/>
            <person name="Ogura Y."/>
            <person name="Yamamoto N."/>
            <person name="Togashi T."/>
            <person name="Mori H."/>
            <person name="Watanabe T."/>
            <person name="Nemoto F."/>
            <person name="Kurokawa K."/>
            <person name="Hayashi T."/>
            <person name="Fukui M."/>
        </authorList>
    </citation>
    <scope>NUCLEOTIDE SEQUENCE [LARGE SCALE GENOMIC DNA]</scope>
</reference>
<protein>
    <submittedName>
        <fullName evidence="2">Type IV pilus assembly PilZ</fullName>
    </submittedName>
</protein>
<dbReference type="InterPro" id="IPR009875">
    <property type="entry name" value="PilZ_domain"/>
</dbReference>
<evidence type="ECO:0000313" key="3">
    <source>
        <dbReference type="Proteomes" id="UP000031623"/>
    </source>
</evidence>
<dbReference type="GO" id="GO:0035438">
    <property type="term" value="F:cyclic-di-GMP binding"/>
    <property type="evidence" value="ECO:0007669"/>
    <property type="project" value="InterPro"/>
</dbReference>
<dbReference type="Proteomes" id="UP000031623">
    <property type="component" value="Chromosome"/>
</dbReference>
<gene>
    <name evidence="2" type="ORF">THII_0861</name>
</gene>
<dbReference type="SUPFAM" id="SSF141371">
    <property type="entry name" value="PilZ domain-like"/>
    <property type="match status" value="1"/>
</dbReference>
<name>A0A090ABV2_9GAMM</name>
<keyword evidence="3" id="KW-1185">Reference proteome</keyword>
<dbReference type="EMBL" id="AP014633">
    <property type="protein sequence ID" value="BAP55158.1"/>
    <property type="molecule type" value="Genomic_DNA"/>
</dbReference>
<dbReference type="Pfam" id="PF07238">
    <property type="entry name" value="PilZ"/>
    <property type="match status" value="1"/>
</dbReference>
<feature type="domain" description="PilZ" evidence="1">
    <location>
        <begin position="7"/>
        <end position="95"/>
    </location>
</feature>